<evidence type="ECO:0000256" key="1">
    <source>
        <dbReference type="SAM" id="MobiDB-lite"/>
    </source>
</evidence>
<protein>
    <submittedName>
        <fullName evidence="2 3">Uncharacterized protein</fullName>
    </submittedName>
</protein>
<accession>T1F3L3</accession>
<evidence type="ECO:0000313" key="2">
    <source>
        <dbReference type="EMBL" id="ESO06882.1"/>
    </source>
</evidence>
<dbReference type="InParanoid" id="T1F3L3"/>
<reference evidence="4" key="1">
    <citation type="submission" date="2012-12" db="EMBL/GenBank/DDBJ databases">
        <authorList>
            <person name="Hellsten U."/>
            <person name="Grimwood J."/>
            <person name="Chapman J.A."/>
            <person name="Shapiro H."/>
            <person name="Aerts A."/>
            <person name="Otillar R.P."/>
            <person name="Terry A.Y."/>
            <person name="Boore J.L."/>
            <person name="Simakov O."/>
            <person name="Marletaz F."/>
            <person name="Cho S.-J."/>
            <person name="Edsinger-Gonzales E."/>
            <person name="Havlak P."/>
            <person name="Kuo D.-H."/>
            <person name="Larsson T."/>
            <person name="Lv J."/>
            <person name="Arendt D."/>
            <person name="Savage R."/>
            <person name="Osoegawa K."/>
            <person name="de Jong P."/>
            <person name="Lindberg D.R."/>
            <person name="Seaver E.C."/>
            <person name="Weisblat D.A."/>
            <person name="Putnam N.H."/>
            <person name="Grigoriev I.V."/>
            <person name="Rokhsar D.S."/>
        </authorList>
    </citation>
    <scope>NUCLEOTIDE SEQUENCE</scope>
</reference>
<evidence type="ECO:0000313" key="4">
    <source>
        <dbReference type="Proteomes" id="UP000015101"/>
    </source>
</evidence>
<name>T1F3L3_HELRO</name>
<dbReference type="HOGENOM" id="CLU_1125593_0_0_1"/>
<reference evidence="3" key="3">
    <citation type="submission" date="2015-06" db="UniProtKB">
        <authorList>
            <consortium name="EnsemblMetazoa"/>
        </authorList>
    </citation>
    <scope>IDENTIFICATION</scope>
</reference>
<keyword evidence="4" id="KW-1185">Reference proteome</keyword>
<dbReference type="KEGG" id="hro:HELRODRAFT_170913"/>
<dbReference type="AlphaFoldDB" id="T1F3L3"/>
<dbReference type="EMBL" id="AMQM01003699">
    <property type="status" value="NOT_ANNOTATED_CDS"/>
    <property type="molecule type" value="Genomic_DNA"/>
</dbReference>
<reference evidence="2 4" key="2">
    <citation type="journal article" date="2013" name="Nature">
        <title>Insights into bilaterian evolution from three spiralian genomes.</title>
        <authorList>
            <person name="Simakov O."/>
            <person name="Marletaz F."/>
            <person name="Cho S.J."/>
            <person name="Edsinger-Gonzales E."/>
            <person name="Havlak P."/>
            <person name="Hellsten U."/>
            <person name="Kuo D.H."/>
            <person name="Larsson T."/>
            <person name="Lv J."/>
            <person name="Arendt D."/>
            <person name="Savage R."/>
            <person name="Osoegawa K."/>
            <person name="de Jong P."/>
            <person name="Grimwood J."/>
            <person name="Chapman J.A."/>
            <person name="Shapiro H."/>
            <person name="Aerts A."/>
            <person name="Otillar R.P."/>
            <person name="Terry A.Y."/>
            <person name="Boore J.L."/>
            <person name="Grigoriev I.V."/>
            <person name="Lindberg D.R."/>
            <person name="Seaver E.C."/>
            <person name="Weisblat D.A."/>
            <person name="Putnam N.H."/>
            <person name="Rokhsar D.S."/>
        </authorList>
    </citation>
    <scope>NUCLEOTIDE SEQUENCE</scope>
</reference>
<dbReference type="CTD" id="20203412"/>
<dbReference type="EMBL" id="KB096275">
    <property type="protein sequence ID" value="ESO06882.1"/>
    <property type="molecule type" value="Genomic_DNA"/>
</dbReference>
<proteinExistence type="predicted"/>
<dbReference type="GeneID" id="20203412"/>
<sequence>MKEGKKEGKKERYSGHSNDKNSAGRNKSCDVMNQSPSVDHVDSPQSHVQPQSTLATPPSLFYSSAYSPPFNNYCYNHQQNMVHQPQPQQYQPQPYCSYYSSYNSTSPLMQQNKSYLPGYELMVGHNNGNTAGALNRVRNFPEDGLNESYPANKWFNNYHSSNNNINHNHQNINSNNTNISSYQCNYYHFYNYNNSSHYNQHNKETTQSCFPYEATNESCPYLCNDQEGSVKKLMQKITSQEFFHTLK</sequence>
<feature type="compositionally biased region" description="Polar residues" evidence="1">
    <location>
        <begin position="20"/>
        <end position="57"/>
    </location>
</feature>
<feature type="region of interest" description="Disordered" evidence="1">
    <location>
        <begin position="1"/>
        <end position="57"/>
    </location>
</feature>
<gene>
    <name evidence="3" type="primary">20203412</name>
    <name evidence="2" type="ORF">HELRODRAFT_170913</name>
</gene>
<dbReference type="EnsemblMetazoa" id="HelroT170913">
    <property type="protein sequence ID" value="HelroP170913"/>
    <property type="gene ID" value="HelroG170913"/>
</dbReference>
<organism evidence="3 4">
    <name type="scientific">Helobdella robusta</name>
    <name type="common">Californian leech</name>
    <dbReference type="NCBI Taxonomy" id="6412"/>
    <lineage>
        <taxon>Eukaryota</taxon>
        <taxon>Metazoa</taxon>
        <taxon>Spiralia</taxon>
        <taxon>Lophotrochozoa</taxon>
        <taxon>Annelida</taxon>
        <taxon>Clitellata</taxon>
        <taxon>Hirudinea</taxon>
        <taxon>Rhynchobdellida</taxon>
        <taxon>Glossiphoniidae</taxon>
        <taxon>Helobdella</taxon>
    </lineage>
</organism>
<evidence type="ECO:0000313" key="3">
    <source>
        <dbReference type="EnsemblMetazoa" id="HelroP170913"/>
    </source>
</evidence>
<dbReference type="RefSeq" id="XP_009014978.1">
    <property type="nucleotide sequence ID" value="XM_009016730.1"/>
</dbReference>
<feature type="compositionally biased region" description="Basic and acidic residues" evidence="1">
    <location>
        <begin position="1"/>
        <end position="19"/>
    </location>
</feature>
<dbReference type="Proteomes" id="UP000015101">
    <property type="component" value="Unassembled WGS sequence"/>
</dbReference>